<reference evidence="1 2" key="1">
    <citation type="submission" date="2023-11" db="EMBL/GenBank/DDBJ databases">
        <title>Halocaridina rubra genome assembly.</title>
        <authorList>
            <person name="Smith C."/>
        </authorList>
    </citation>
    <scope>NUCLEOTIDE SEQUENCE [LARGE SCALE GENOMIC DNA]</scope>
    <source>
        <strain evidence="1">EP-1</strain>
        <tissue evidence="1">Whole</tissue>
    </source>
</reference>
<protein>
    <submittedName>
        <fullName evidence="1">Uncharacterized protein</fullName>
    </submittedName>
</protein>
<gene>
    <name evidence="1" type="ORF">SK128_025468</name>
</gene>
<keyword evidence="2" id="KW-1185">Reference proteome</keyword>
<name>A0AAN8X487_HALRR</name>
<dbReference type="EMBL" id="JAXCGZ010013927">
    <property type="protein sequence ID" value="KAK7071795.1"/>
    <property type="molecule type" value="Genomic_DNA"/>
</dbReference>
<sequence length="131" mass="15442">MNLTSLSSPWWIVLLPRKRNRMTIHESDIPSNPLVDNIIAQETQPNDYPCTMDPQTDRLQYSCRVEKWRPRKRERGIDSPWFVPLFKADFAFGHCDTQNSVQYKHLTISEKRANENIYSLSSYIQNKKNIA</sequence>
<evidence type="ECO:0000313" key="2">
    <source>
        <dbReference type="Proteomes" id="UP001381693"/>
    </source>
</evidence>
<proteinExistence type="predicted"/>
<dbReference type="Proteomes" id="UP001381693">
    <property type="component" value="Unassembled WGS sequence"/>
</dbReference>
<comment type="caution">
    <text evidence="1">The sequence shown here is derived from an EMBL/GenBank/DDBJ whole genome shotgun (WGS) entry which is preliminary data.</text>
</comment>
<accession>A0AAN8X487</accession>
<dbReference type="AlphaFoldDB" id="A0AAN8X487"/>
<evidence type="ECO:0000313" key="1">
    <source>
        <dbReference type="EMBL" id="KAK7071795.1"/>
    </source>
</evidence>
<organism evidence="1 2">
    <name type="scientific">Halocaridina rubra</name>
    <name type="common">Hawaiian red shrimp</name>
    <dbReference type="NCBI Taxonomy" id="373956"/>
    <lineage>
        <taxon>Eukaryota</taxon>
        <taxon>Metazoa</taxon>
        <taxon>Ecdysozoa</taxon>
        <taxon>Arthropoda</taxon>
        <taxon>Crustacea</taxon>
        <taxon>Multicrustacea</taxon>
        <taxon>Malacostraca</taxon>
        <taxon>Eumalacostraca</taxon>
        <taxon>Eucarida</taxon>
        <taxon>Decapoda</taxon>
        <taxon>Pleocyemata</taxon>
        <taxon>Caridea</taxon>
        <taxon>Atyoidea</taxon>
        <taxon>Atyidae</taxon>
        <taxon>Halocaridina</taxon>
    </lineage>
</organism>